<proteinExistence type="predicted"/>
<name>A0A520KY42_9EURY</name>
<organism evidence="1 2">
    <name type="scientific">Candidatus Methanolliviera hydrocarbonicum</name>
    <dbReference type="NCBI Taxonomy" id="2491085"/>
    <lineage>
        <taxon>Archaea</taxon>
        <taxon>Methanobacteriati</taxon>
        <taxon>Methanobacteriota</taxon>
        <taxon>Candidatus Methanoliparia</taxon>
        <taxon>Candidatus Methanoliparales</taxon>
        <taxon>Candidatus Methanollivieraceae</taxon>
        <taxon>Candidatus Methanolliviera</taxon>
    </lineage>
</organism>
<evidence type="ECO:0000313" key="1">
    <source>
        <dbReference type="EMBL" id="RZN71939.1"/>
    </source>
</evidence>
<dbReference type="Gene3D" id="3.40.50.12780">
    <property type="entry name" value="N-terminal domain of ligase-like"/>
    <property type="match status" value="1"/>
</dbReference>
<dbReference type="Proteomes" id="UP000320766">
    <property type="component" value="Unassembled WGS sequence"/>
</dbReference>
<protein>
    <submittedName>
        <fullName evidence="1">Uncharacterized protein</fullName>
    </submittedName>
</protein>
<evidence type="ECO:0000313" key="2">
    <source>
        <dbReference type="Proteomes" id="UP000320766"/>
    </source>
</evidence>
<reference evidence="1 2" key="1">
    <citation type="journal article" date="2019" name="Nat. Microbiol.">
        <title>Wide diversity of methane and short-chain alkane metabolisms in uncultured archaea.</title>
        <authorList>
            <person name="Borrel G."/>
            <person name="Adam P.S."/>
            <person name="McKay L.J."/>
            <person name="Chen L.X."/>
            <person name="Sierra-Garcia I.N."/>
            <person name="Sieber C.M."/>
            <person name="Letourneur Q."/>
            <person name="Ghozlane A."/>
            <person name="Andersen G.L."/>
            <person name="Li W.J."/>
            <person name="Hallam S.J."/>
            <person name="Muyzer G."/>
            <person name="de Oliveira V.M."/>
            <person name="Inskeep W.P."/>
            <person name="Banfield J.F."/>
            <person name="Gribaldo S."/>
        </authorList>
    </citation>
    <scope>NUCLEOTIDE SEQUENCE [LARGE SCALE GENOMIC DNA]</scope>
    <source>
        <strain evidence="1">NM1b</strain>
    </source>
</reference>
<accession>A0A520KY42</accession>
<dbReference type="AlphaFoldDB" id="A0A520KY42"/>
<dbReference type="InterPro" id="IPR042099">
    <property type="entry name" value="ANL_N_sf"/>
</dbReference>
<dbReference type="SUPFAM" id="SSF56801">
    <property type="entry name" value="Acetyl-CoA synthetase-like"/>
    <property type="match status" value="1"/>
</dbReference>
<gene>
    <name evidence="1" type="ORF">EF807_02065</name>
</gene>
<sequence>MNSLITSFRTTALNMMRQVEEPKERYDSKMRSIASGGETLGEGLLKWGREVMELEINESYGQTGTER</sequence>
<dbReference type="EMBL" id="RXIL01000035">
    <property type="protein sequence ID" value="RZN71939.1"/>
    <property type="molecule type" value="Genomic_DNA"/>
</dbReference>
<comment type="caution">
    <text evidence="1">The sequence shown here is derived from an EMBL/GenBank/DDBJ whole genome shotgun (WGS) entry which is preliminary data.</text>
</comment>